<dbReference type="InterPro" id="IPR000683">
    <property type="entry name" value="Gfo/Idh/MocA-like_OxRdtase_N"/>
</dbReference>
<dbReference type="Pfam" id="PF01408">
    <property type="entry name" value="GFO_IDH_MocA"/>
    <property type="match status" value="1"/>
</dbReference>
<dbReference type="InterPro" id="IPR036291">
    <property type="entry name" value="NAD(P)-bd_dom_sf"/>
</dbReference>
<evidence type="ECO:0000313" key="2">
    <source>
        <dbReference type="EMBL" id="AVQ03399.1"/>
    </source>
</evidence>
<sequence length="307" mass="33085">MIRIGLVGVGKIAHDQHIPAIAADPRFDLVAAASRSQPDLGGLPVFHDIAQMLAEGPELDAVALCTPPQARRETALAALRAGKHVFLEKPPGATVSEVAELAAVAREQGVVLFTSWHSRFATGVPQAKAWLAANPVRTLSIEWREDVRRWHPGQTWIWQAGGMGVFDPAINALSILTEIMPDEVFVTDAKLQVPENVQSPIAGHVDMTTLKGAAITADLDFLQTGPQTWDITAWSDAGELKLSMGGAKLTIDGKVVVDGENREYPGLYDRFATLVAEGRSEVDVRPLTLVADAFMVGTRESVEAFIE</sequence>
<dbReference type="EMBL" id="CP027850">
    <property type="protein sequence ID" value="AVQ03399.1"/>
    <property type="molecule type" value="Genomic_DNA"/>
</dbReference>
<dbReference type="InterPro" id="IPR050463">
    <property type="entry name" value="Gfo/Idh/MocA_oxidrdct_glycsds"/>
</dbReference>
<evidence type="ECO:0000313" key="3">
    <source>
        <dbReference type="Proteomes" id="UP000240527"/>
    </source>
</evidence>
<gene>
    <name evidence="2" type="ORF">B7G68_17020</name>
</gene>
<organism evidence="2 3">
    <name type="scientific">Caulobacter segnis</name>
    <dbReference type="NCBI Taxonomy" id="88688"/>
    <lineage>
        <taxon>Bacteria</taxon>
        <taxon>Pseudomonadati</taxon>
        <taxon>Pseudomonadota</taxon>
        <taxon>Alphaproteobacteria</taxon>
        <taxon>Caulobacterales</taxon>
        <taxon>Caulobacteraceae</taxon>
        <taxon>Caulobacter</taxon>
    </lineage>
</organism>
<name>A0ABN5IWI7_9CAUL</name>
<accession>A0ABN5IWI7</accession>
<dbReference type="Gene3D" id="3.40.50.720">
    <property type="entry name" value="NAD(P)-binding Rossmann-like Domain"/>
    <property type="match status" value="1"/>
</dbReference>
<dbReference type="PANTHER" id="PTHR43818:SF7">
    <property type="entry name" value="DEHYDROGENASE"/>
    <property type="match status" value="1"/>
</dbReference>
<dbReference type="PANTHER" id="PTHR43818">
    <property type="entry name" value="BCDNA.GH03377"/>
    <property type="match status" value="1"/>
</dbReference>
<reference evidence="2 3" key="1">
    <citation type="journal article" date="2015" name="Biotechnol. Bioeng.">
        <title>Genome sequence and phenotypic characterization of Caulobacter segnis.</title>
        <authorList>
            <person name="Patel S."/>
            <person name="Fletcher B."/>
            <person name="Scott D.C."/>
            <person name="Ely B."/>
        </authorList>
    </citation>
    <scope>NUCLEOTIDE SEQUENCE [LARGE SCALE GENOMIC DNA]</scope>
    <source>
        <strain evidence="2 3">TK0059</strain>
    </source>
</reference>
<keyword evidence="3" id="KW-1185">Reference proteome</keyword>
<protein>
    <submittedName>
        <fullName evidence="2">Gfo/Idh/MocA family oxidoreductase</fullName>
    </submittedName>
</protein>
<dbReference type="Proteomes" id="UP000240527">
    <property type="component" value="Chromosome"/>
</dbReference>
<proteinExistence type="predicted"/>
<feature type="domain" description="Gfo/Idh/MocA-like oxidoreductase N-terminal" evidence="1">
    <location>
        <begin position="2"/>
        <end position="113"/>
    </location>
</feature>
<dbReference type="RefSeq" id="WP_013080405.1">
    <property type="nucleotide sequence ID" value="NZ_CP027850.1"/>
</dbReference>
<dbReference type="SUPFAM" id="SSF51735">
    <property type="entry name" value="NAD(P)-binding Rossmann-fold domains"/>
    <property type="match status" value="1"/>
</dbReference>
<dbReference type="Gene3D" id="3.30.360.10">
    <property type="entry name" value="Dihydrodipicolinate Reductase, domain 2"/>
    <property type="match status" value="1"/>
</dbReference>
<evidence type="ECO:0000259" key="1">
    <source>
        <dbReference type="Pfam" id="PF01408"/>
    </source>
</evidence>